<feature type="chain" id="PRO_5047340769" evidence="1">
    <location>
        <begin position="28"/>
        <end position="146"/>
    </location>
</feature>
<protein>
    <submittedName>
        <fullName evidence="2">Uncharacterized protein</fullName>
    </submittedName>
</protein>
<evidence type="ECO:0000313" key="3">
    <source>
        <dbReference type="Proteomes" id="UP001565242"/>
    </source>
</evidence>
<dbReference type="EMBL" id="JBCLSQ010000037">
    <property type="protein sequence ID" value="MEY8538913.1"/>
    <property type="molecule type" value="Genomic_DNA"/>
</dbReference>
<accession>A0ABV4DE62</accession>
<feature type="signal peptide" evidence="1">
    <location>
        <begin position="1"/>
        <end position="27"/>
    </location>
</feature>
<proteinExistence type="predicted"/>
<gene>
    <name evidence="2" type="ORF">AALM99_10815</name>
</gene>
<dbReference type="Proteomes" id="UP001565242">
    <property type="component" value="Unassembled WGS sequence"/>
</dbReference>
<evidence type="ECO:0000313" key="2">
    <source>
        <dbReference type="EMBL" id="MEY8538913.1"/>
    </source>
</evidence>
<dbReference type="RefSeq" id="WP_369918904.1">
    <property type="nucleotide sequence ID" value="NZ_JBCLSQ010000037.1"/>
</dbReference>
<organism evidence="2 3">
    <name type="scientific">Lactococcus muris</name>
    <dbReference type="NCBI Taxonomy" id="2941330"/>
    <lineage>
        <taxon>Bacteria</taxon>
        <taxon>Bacillati</taxon>
        <taxon>Bacillota</taxon>
        <taxon>Bacilli</taxon>
        <taxon>Lactobacillales</taxon>
        <taxon>Streptococcaceae</taxon>
        <taxon>Lactococcus</taxon>
    </lineage>
</organism>
<keyword evidence="3" id="KW-1185">Reference proteome</keyword>
<sequence length="146" mass="16156">MKKRAKKMTTCVVATALLFLGVAPSMTGTVEAKAIQVNQKTSKISDLLEQTAFDKADFVFLQQKEKEFMESQNMPLLAPRAFALRMVGRSLGDSWPPPEVMHKALTAVGFGWTQIRLSHLIFLSIVVAQLRLKSPLLPSGTERLAL</sequence>
<keyword evidence="1" id="KW-0732">Signal</keyword>
<evidence type="ECO:0000256" key="1">
    <source>
        <dbReference type="SAM" id="SignalP"/>
    </source>
</evidence>
<reference evidence="2 3" key="1">
    <citation type="submission" date="2024-03" db="EMBL/GenBank/DDBJ databases">
        <title>Mouse gut bacterial collection (mGBC) of GemPharmatech.</title>
        <authorList>
            <person name="He Y."/>
            <person name="Dong L."/>
            <person name="Wu D."/>
            <person name="Gao X."/>
            <person name="Lin Z."/>
        </authorList>
    </citation>
    <scope>NUCLEOTIDE SEQUENCE [LARGE SCALE GENOMIC DNA]</scope>
    <source>
        <strain evidence="2 3">20-218</strain>
    </source>
</reference>
<name>A0ABV4DE62_9LACT</name>
<comment type="caution">
    <text evidence="2">The sequence shown here is derived from an EMBL/GenBank/DDBJ whole genome shotgun (WGS) entry which is preliminary data.</text>
</comment>